<evidence type="ECO:0000313" key="1">
    <source>
        <dbReference type="EMBL" id="KHD10385.1"/>
    </source>
</evidence>
<proteinExistence type="predicted"/>
<gene>
    <name evidence="1" type="ORF">PN36_03390</name>
</gene>
<comment type="caution">
    <text evidence="1">The sequence shown here is derived from an EMBL/GenBank/DDBJ whole genome shotgun (WGS) entry which is preliminary data.</text>
</comment>
<evidence type="ECO:0000313" key="2">
    <source>
        <dbReference type="Proteomes" id="UP000030428"/>
    </source>
</evidence>
<name>A0A0A6RYC8_9GAMM</name>
<organism evidence="1 2">
    <name type="scientific">Candidatus Thiomargarita nelsonii</name>
    <dbReference type="NCBI Taxonomy" id="1003181"/>
    <lineage>
        <taxon>Bacteria</taxon>
        <taxon>Pseudomonadati</taxon>
        <taxon>Pseudomonadota</taxon>
        <taxon>Gammaproteobacteria</taxon>
        <taxon>Thiotrichales</taxon>
        <taxon>Thiotrichaceae</taxon>
        <taxon>Thiomargarita</taxon>
    </lineage>
</organism>
<reference evidence="1 2" key="1">
    <citation type="journal article" date="2016" name="Front. Microbiol.">
        <title>Single-Cell (Meta-)Genomics of a Dimorphic Candidatus Thiomargarita nelsonii Reveals Genomic Plasticity.</title>
        <authorList>
            <person name="Flood B.E."/>
            <person name="Fliss P."/>
            <person name="Jones D.S."/>
            <person name="Dick G.J."/>
            <person name="Jain S."/>
            <person name="Kaster A.K."/>
            <person name="Winkel M."/>
            <person name="Mussmann M."/>
            <person name="Bailey J."/>
        </authorList>
    </citation>
    <scope>NUCLEOTIDE SEQUENCE [LARGE SCALE GENOMIC DNA]</scope>
    <source>
        <strain evidence="1">Hydrate Ridge</strain>
    </source>
</reference>
<dbReference type="AlphaFoldDB" id="A0A0A6RYC8"/>
<dbReference type="Proteomes" id="UP000030428">
    <property type="component" value="Unassembled WGS sequence"/>
</dbReference>
<sequence>MKKFPDLVYTYKDLKIPIELHWRWTPNPYLFPLSVEEAWQKREMISIANTKVATLPNNRIRLIFDKIPKIKSIM</sequence>
<accession>A0A0A6RYC8</accession>
<dbReference type="EMBL" id="JSZA02000009">
    <property type="protein sequence ID" value="KHD10385.1"/>
    <property type="molecule type" value="Genomic_DNA"/>
</dbReference>
<protein>
    <submittedName>
        <fullName evidence="1">Uncharacterized protein</fullName>
    </submittedName>
</protein>
<keyword evidence="2" id="KW-1185">Reference proteome</keyword>